<evidence type="ECO:0000313" key="2">
    <source>
        <dbReference type="Proteomes" id="UP000187203"/>
    </source>
</evidence>
<dbReference type="OrthoDB" id="1699974at2759"/>
<dbReference type="Proteomes" id="UP000187203">
    <property type="component" value="Unassembled WGS sequence"/>
</dbReference>
<gene>
    <name evidence="1" type="ORF">COLO4_20531</name>
</gene>
<proteinExistence type="predicted"/>
<organism evidence="1 2">
    <name type="scientific">Corchorus olitorius</name>
    <dbReference type="NCBI Taxonomy" id="93759"/>
    <lineage>
        <taxon>Eukaryota</taxon>
        <taxon>Viridiplantae</taxon>
        <taxon>Streptophyta</taxon>
        <taxon>Embryophyta</taxon>
        <taxon>Tracheophyta</taxon>
        <taxon>Spermatophyta</taxon>
        <taxon>Magnoliopsida</taxon>
        <taxon>eudicotyledons</taxon>
        <taxon>Gunneridae</taxon>
        <taxon>Pentapetalae</taxon>
        <taxon>rosids</taxon>
        <taxon>malvids</taxon>
        <taxon>Malvales</taxon>
        <taxon>Malvaceae</taxon>
        <taxon>Grewioideae</taxon>
        <taxon>Apeibeae</taxon>
        <taxon>Corchorus</taxon>
    </lineage>
</organism>
<protein>
    <submittedName>
        <fullName evidence="1">Uncharacterized protein</fullName>
    </submittedName>
</protein>
<keyword evidence="2" id="KW-1185">Reference proteome</keyword>
<sequence length="89" mass="10125">MSADPLLNVVDKDLESAPTIEDDVEDENITVVKVTNEWTNFRDELAVKMFEEYRRRETHAAATQSILITLPSPAEYEKSTVMGKVQIQL</sequence>
<comment type="caution">
    <text evidence="1">The sequence shown here is derived from an EMBL/GenBank/DDBJ whole genome shotgun (WGS) entry which is preliminary data.</text>
</comment>
<reference evidence="2" key="1">
    <citation type="submission" date="2013-09" db="EMBL/GenBank/DDBJ databases">
        <title>Corchorus olitorius genome sequencing.</title>
        <authorList>
            <person name="Alam M."/>
            <person name="Haque M.S."/>
            <person name="Islam M.S."/>
            <person name="Emdad E.M."/>
            <person name="Islam M.M."/>
            <person name="Ahmed B."/>
            <person name="Halim A."/>
            <person name="Hossen Q.M.M."/>
            <person name="Hossain M.Z."/>
            <person name="Ahmed R."/>
            <person name="Khan M.M."/>
            <person name="Islam R."/>
            <person name="Rashid M.M."/>
            <person name="Khan S.A."/>
            <person name="Rahman M.S."/>
            <person name="Alam M."/>
            <person name="Yahiya A.S."/>
            <person name="Khan M.S."/>
            <person name="Azam M.S."/>
            <person name="Haque T."/>
            <person name="Lashkar M.Z.H."/>
            <person name="Akhand A.I."/>
            <person name="Morshed G."/>
            <person name="Roy S."/>
            <person name="Uddin K.S."/>
            <person name="Rabeya T."/>
            <person name="Hossain A.S."/>
            <person name="Chowdhury A."/>
            <person name="Snigdha A.R."/>
            <person name="Mortoza M.S."/>
            <person name="Matin S.A."/>
            <person name="Hoque S.M.E."/>
            <person name="Islam M.K."/>
            <person name="Roy D.K."/>
            <person name="Haider R."/>
            <person name="Moosa M.M."/>
            <person name="Elias S.M."/>
            <person name="Hasan A.M."/>
            <person name="Jahan S."/>
            <person name="Shafiuddin M."/>
            <person name="Mahmood N."/>
            <person name="Shommy N.S."/>
        </authorList>
    </citation>
    <scope>NUCLEOTIDE SEQUENCE [LARGE SCALE GENOMIC DNA]</scope>
    <source>
        <strain evidence="2">cv. O-4</strain>
    </source>
</reference>
<evidence type="ECO:0000313" key="1">
    <source>
        <dbReference type="EMBL" id="OMO87937.1"/>
    </source>
</evidence>
<dbReference type="EMBL" id="AWUE01017224">
    <property type="protein sequence ID" value="OMO87937.1"/>
    <property type="molecule type" value="Genomic_DNA"/>
</dbReference>
<accession>A0A1R3IZE0</accession>
<dbReference type="AlphaFoldDB" id="A0A1R3IZE0"/>
<name>A0A1R3IZE0_9ROSI</name>